<gene>
    <name evidence="5" type="ORF">BN1708_009966</name>
</gene>
<evidence type="ECO:0000256" key="4">
    <source>
        <dbReference type="SAM" id="MobiDB-lite"/>
    </source>
</evidence>
<keyword evidence="6" id="KW-1185">Reference proteome</keyword>
<organism evidence="5 6">
    <name type="scientific">Verticillium longisporum</name>
    <name type="common">Verticillium dahliae var. longisporum</name>
    <dbReference type="NCBI Taxonomy" id="100787"/>
    <lineage>
        <taxon>Eukaryota</taxon>
        <taxon>Fungi</taxon>
        <taxon>Dikarya</taxon>
        <taxon>Ascomycota</taxon>
        <taxon>Pezizomycotina</taxon>
        <taxon>Sordariomycetes</taxon>
        <taxon>Hypocreomycetidae</taxon>
        <taxon>Glomerellales</taxon>
        <taxon>Plectosphaerellaceae</taxon>
        <taxon>Verticillium</taxon>
    </lineage>
</organism>
<evidence type="ECO:0000256" key="1">
    <source>
        <dbReference type="ARBA" id="ARBA00005439"/>
    </source>
</evidence>
<dbReference type="STRING" id="100787.A0A0G4KMG8"/>
<accession>A0A0G4KMG8</accession>
<dbReference type="GO" id="GO:0005739">
    <property type="term" value="C:mitochondrion"/>
    <property type="evidence" value="ECO:0007669"/>
    <property type="project" value="TreeGrafter"/>
</dbReference>
<feature type="non-terminal residue" evidence="5">
    <location>
        <position position="347"/>
    </location>
</feature>
<feature type="region of interest" description="Disordered" evidence="4">
    <location>
        <begin position="100"/>
        <end position="129"/>
    </location>
</feature>
<evidence type="ECO:0008006" key="7">
    <source>
        <dbReference type="Google" id="ProtNLM"/>
    </source>
</evidence>
<feature type="region of interest" description="Disordered" evidence="4">
    <location>
        <begin position="326"/>
        <end position="347"/>
    </location>
</feature>
<dbReference type="PANTHER" id="PTHR10938">
    <property type="entry name" value="TRANSLATION INITIATION FACTOR IF-3"/>
    <property type="match status" value="1"/>
</dbReference>
<dbReference type="GO" id="GO:0070124">
    <property type="term" value="P:mitochondrial translational initiation"/>
    <property type="evidence" value="ECO:0007669"/>
    <property type="project" value="TreeGrafter"/>
</dbReference>
<dbReference type="InterPro" id="IPR001288">
    <property type="entry name" value="Translation_initiation_fac_3"/>
</dbReference>
<dbReference type="PANTHER" id="PTHR10938:SF0">
    <property type="entry name" value="TRANSLATION INITIATION FACTOR IF-3, MITOCHONDRIAL"/>
    <property type="match status" value="1"/>
</dbReference>
<reference evidence="5 6" key="1">
    <citation type="submission" date="2015-05" db="EMBL/GenBank/DDBJ databases">
        <authorList>
            <person name="Wang D.B."/>
            <person name="Wang M."/>
        </authorList>
    </citation>
    <scope>NUCLEOTIDE SEQUENCE [LARGE SCALE GENOMIC DNA]</scope>
    <source>
        <strain evidence="5">VL1</strain>
    </source>
</reference>
<name>A0A0G4KMG8_VERLO</name>
<sequence length="347" mass="37946">MGHGASENLQLPSPELHYWTTFINPAHPPFLTQLRQAFDDMKTARCVYNSQSALYRVFVSPLESLQSKLASRSLALASAHARKNWSPPITRPSAIRTLSTTRFLSAPPRPAGPTGPGGRRGKVTPDRLPQDLEIKDKKIMLVDDATGIKGPFLTRAIIEDLEEGYSLRMIKAATPPDPKKPSADGQAAKARPARAEVPFALCRIVHAQEERLRLLAQAKEKKARERQAGKLKEIELNWAIAANDLAIRMGKLKDFLGKGWRVDVTLAKKKGSRKATQEEMAAVVKAVGAAVAEVPGARERKAREGELGKSFRIYVEGVAPKEEVKVKGKAKAEAEATPKEAQEGAES</sequence>
<keyword evidence="2" id="KW-0396">Initiation factor</keyword>
<dbReference type="GO" id="GO:0003743">
    <property type="term" value="F:translation initiation factor activity"/>
    <property type="evidence" value="ECO:0007669"/>
    <property type="project" value="UniProtKB-KW"/>
</dbReference>
<dbReference type="GO" id="GO:0032790">
    <property type="term" value="P:ribosome disassembly"/>
    <property type="evidence" value="ECO:0007669"/>
    <property type="project" value="TreeGrafter"/>
</dbReference>
<protein>
    <recommendedName>
        <fullName evidence="7">Translation initiation factor 3 C-terminal domain-containing protein</fullName>
    </recommendedName>
</protein>
<dbReference type="Gene3D" id="3.30.110.10">
    <property type="entry name" value="Translation initiation factor 3 (IF-3), C-terminal domain"/>
    <property type="match status" value="1"/>
</dbReference>
<dbReference type="AlphaFoldDB" id="A0A0G4KMG8"/>
<proteinExistence type="inferred from homology"/>
<dbReference type="EMBL" id="CVQH01002447">
    <property type="protein sequence ID" value="CRK10925.1"/>
    <property type="molecule type" value="Genomic_DNA"/>
</dbReference>
<dbReference type="Proteomes" id="UP000044602">
    <property type="component" value="Unassembled WGS sequence"/>
</dbReference>
<dbReference type="InterPro" id="IPR036788">
    <property type="entry name" value="T_IF-3_C_sf"/>
</dbReference>
<feature type="region of interest" description="Disordered" evidence="4">
    <location>
        <begin position="172"/>
        <end position="191"/>
    </location>
</feature>
<dbReference type="GO" id="GO:0043022">
    <property type="term" value="F:ribosome binding"/>
    <property type="evidence" value="ECO:0007669"/>
    <property type="project" value="TreeGrafter"/>
</dbReference>
<evidence type="ECO:0000256" key="3">
    <source>
        <dbReference type="ARBA" id="ARBA00022917"/>
    </source>
</evidence>
<comment type="similarity">
    <text evidence="1">Belongs to the IF-3 family.</text>
</comment>
<keyword evidence="3" id="KW-0648">Protein biosynthesis</keyword>
<evidence type="ECO:0000313" key="6">
    <source>
        <dbReference type="Proteomes" id="UP000044602"/>
    </source>
</evidence>
<evidence type="ECO:0000313" key="5">
    <source>
        <dbReference type="EMBL" id="CRK10925.1"/>
    </source>
</evidence>
<dbReference type="SUPFAM" id="SSF55200">
    <property type="entry name" value="Translation initiation factor IF3, C-terminal domain"/>
    <property type="match status" value="1"/>
</dbReference>
<evidence type="ECO:0000256" key="2">
    <source>
        <dbReference type="ARBA" id="ARBA00022540"/>
    </source>
</evidence>